<dbReference type="PANTHER" id="PTHR10851:SF0">
    <property type="entry name" value="PYRIDOXINE-5'-PHOSPHATE OXIDASE"/>
    <property type="match status" value="1"/>
</dbReference>
<dbReference type="EC" id="1.4.3.5" evidence="6"/>
<comment type="similarity">
    <text evidence="5">Belongs to the pyridoxamine 5'-phosphate oxidase family.</text>
</comment>
<comment type="cofactor">
    <cofactor evidence="1">
        <name>FMN</name>
        <dbReference type="ChEBI" id="CHEBI:58210"/>
    </cofactor>
</comment>
<dbReference type="Gene3D" id="2.30.110.10">
    <property type="entry name" value="Electron Transport, Fmn-binding Protein, Chain A"/>
    <property type="match status" value="1"/>
</dbReference>
<evidence type="ECO:0000256" key="8">
    <source>
        <dbReference type="ARBA" id="ARBA00022643"/>
    </source>
</evidence>
<dbReference type="GO" id="GO:0008615">
    <property type="term" value="P:pyridoxine biosynthetic process"/>
    <property type="evidence" value="ECO:0007669"/>
    <property type="project" value="InterPro"/>
</dbReference>
<proteinExistence type="inferred from homology"/>
<dbReference type="WBParaSite" id="maker-PairedContig_4502-snap-gene-0.10-mRNA-1">
    <property type="protein sequence ID" value="maker-PairedContig_4502-snap-gene-0.10-mRNA-1"/>
    <property type="gene ID" value="maker-PairedContig_4502-snap-gene-0.10"/>
</dbReference>
<comment type="function">
    <text evidence="2">Catalyzes the oxidation of either pyridoxine 5'-phosphate (PNP) or pyridoxamine 5'-phosphate (PMP) into pyridoxal 5'-phosphate (PLP).</text>
</comment>
<dbReference type="PROSITE" id="PS01064">
    <property type="entry name" value="PYRIDOX_OXIDASE"/>
    <property type="match status" value="1"/>
</dbReference>
<dbReference type="Pfam" id="PF01243">
    <property type="entry name" value="PNPOx_N"/>
    <property type="match status" value="1"/>
</dbReference>
<evidence type="ECO:0000313" key="13">
    <source>
        <dbReference type="WBParaSite" id="maker-PairedContig_4853-snap-gene-0.9-mRNA-1"/>
    </source>
</evidence>
<dbReference type="GO" id="GO:0004733">
    <property type="term" value="F:pyridoxamine phosphate oxidase activity"/>
    <property type="evidence" value="ECO:0007669"/>
    <property type="project" value="UniProtKB-EC"/>
</dbReference>
<organism evidence="12">
    <name type="scientific">Wuchereria bancrofti</name>
    <dbReference type="NCBI Taxonomy" id="6293"/>
    <lineage>
        <taxon>Eukaryota</taxon>
        <taxon>Metazoa</taxon>
        <taxon>Ecdysozoa</taxon>
        <taxon>Nematoda</taxon>
        <taxon>Chromadorea</taxon>
        <taxon>Rhabditida</taxon>
        <taxon>Spirurina</taxon>
        <taxon>Spiruromorpha</taxon>
        <taxon>Filarioidea</taxon>
        <taxon>Onchocercidae</taxon>
        <taxon>Wuchereria</taxon>
    </lineage>
</organism>
<keyword evidence="8" id="KW-0288">FMN</keyword>
<dbReference type="UniPathway" id="UPA01068">
    <property type="reaction ID" value="UER00304"/>
</dbReference>
<keyword evidence="9" id="KW-0560">Oxidoreductase</keyword>
<dbReference type="NCBIfam" id="TIGR00558">
    <property type="entry name" value="pdxH"/>
    <property type="match status" value="1"/>
</dbReference>
<dbReference type="AlphaFoldDB" id="A0A1I8ESM4"/>
<evidence type="ECO:0000256" key="6">
    <source>
        <dbReference type="ARBA" id="ARBA00012801"/>
    </source>
</evidence>
<evidence type="ECO:0000256" key="5">
    <source>
        <dbReference type="ARBA" id="ARBA00007301"/>
    </source>
</evidence>
<dbReference type="InterPro" id="IPR000659">
    <property type="entry name" value="Pyridox_Oxase"/>
</dbReference>
<dbReference type="NCBIfam" id="NF004231">
    <property type="entry name" value="PRK05679.1"/>
    <property type="match status" value="1"/>
</dbReference>
<protein>
    <recommendedName>
        <fullName evidence="6">pyridoxal 5'-phosphate synthase</fullName>
        <ecNumber evidence="6">1.4.3.5</ecNumber>
    </recommendedName>
</protein>
<dbReference type="InterPro" id="IPR011576">
    <property type="entry name" value="Pyridox_Oxase_N"/>
</dbReference>
<dbReference type="SUPFAM" id="SSF50475">
    <property type="entry name" value="FMN-binding split barrel"/>
    <property type="match status" value="1"/>
</dbReference>
<dbReference type="InterPro" id="IPR019576">
    <property type="entry name" value="Pyridoxamine_oxidase_dimer_C"/>
</dbReference>
<evidence type="ECO:0000313" key="12">
    <source>
        <dbReference type="WBParaSite" id="maker-PairedContig_4502-snap-gene-0.10-mRNA-1"/>
    </source>
</evidence>
<dbReference type="GO" id="GO:0010181">
    <property type="term" value="F:FMN binding"/>
    <property type="evidence" value="ECO:0007669"/>
    <property type="project" value="InterPro"/>
</dbReference>
<comment type="pathway">
    <text evidence="4">Cofactor metabolism; pyridoxal 5'-phosphate salvage; pyridoxal 5'-phosphate from pyridoxine 5'-phosphate: step 1/1.</text>
</comment>
<evidence type="ECO:0000256" key="1">
    <source>
        <dbReference type="ARBA" id="ARBA00001917"/>
    </source>
</evidence>
<accession>A0A1I8ESM4</accession>
<evidence type="ECO:0000256" key="9">
    <source>
        <dbReference type="ARBA" id="ARBA00023002"/>
    </source>
</evidence>
<feature type="domain" description="Pyridoxine 5'-phosphate oxidase dimerisation C-terminal" evidence="11">
    <location>
        <begin position="241"/>
        <end position="282"/>
    </location>
</feature>
<dbReference type="InterPro" id="IPR019740">
    <property type="entry name" value="Pyridox_Oxase_CS"/>
</dbReference>
<feature type="domain" description="Pyridoxamine 5'-phosphate oxidase N-terminal" evidence="10">
    <location>
        <begin position="99"/>
        <end position="205"/>
    </location>
</feature>
<evidence type="ECO:0000256" key="4">
    <source>
        <dbReference type="ARBA" id="ARBA00005037"/>
    </source>
</evidence>
<name>A0A1I8ESM4_WUCBA</name>
<evidence type="ECO:0000259" key="11">
    <source>
        <dbReference type="Pfam" id="PF10590"/>
    </source>
</evidence>
<keyword evidence="7" id="KW-0285">Flavoprotein</keyword>
<reference evidence="12 13" key="1">
    <citation type="submission" date="2016-11" db="UniProtKB">
        <authorList>
            <consortium name="WormBaseParasite"/>
        </authorList>
    </citation>
    <scope>IDENTIFICATION</scope>
    <source>
        <strain evidence="12 13">pt0022</strain>
    </source>
</reference>
<dbReference type="STRING" id="6293.A0A1I8ESM4"/>
<evidence type="ECO:0000259" key="10">
    <source>
        <dbReference type="Pfam" id="PF01243"/>
    </source>
</evidence>
<evidence type="ECO:0000256" key="2">
    <source>
        <dbReference type="ARBA" id="ARBA00003691"/>
    </source>
</evidence>
<dbReference type="PANTHER" id="PTHR10851">
    <property type="entry name" value="PYRIDOXINE-5-PHOSPHATE OXIDASE"/>
    <property type="match status" value="1"/>
</dbReference>
<dbReference type="WBParaSite" id="maker-PairedContig_4853-snap-gene-0.9-mRNA-1">
    <property type="protein sequence ID" value="maker-PairedContig_4853-snap-gene-0.9-mRNA-1"/>
    <property type="gene ID" value="maker-PairedContig_4853-snap-gene-0.9"/>
</dbReference>
<dbReference type="InterPro" id="IPR012349">
    <property type="entry name" value="Split_barrel_FMN-bd"/>
</dbReference>
<comment type="pathway">
    <text evidence="3">Cofactor metabolism; pyridoxal 5'-phosphate salvage; pyridoxal 5'-phosphate from pyridoxamine 5'-phosphate: step 1/1.</text>
</comment>
<evidence type="ECO:0000256" key="7">
    <source>
        <dbReference type="ARBA" id="ARBA00022630"/>
    </source>
</evidence>
<evidence type="ECO:0000256" key="3">
    <source>
        <dbReference type="ARBA" id="ARBA00004738"/>
    </source>
</evidence>
<dbReference type="Pfam" id="PF10590">
    <property type="entry name" value="PNP_phzG_C"/>
    <property type="match status" value="1"/>
</dbReference>
<sequence>MFSQRPLLLNYFSKFLLSHRLQFAASSIIALNDLFHAVFKRVMSGGYLEEFGMNVKDLRKPYYNKEEPFLLEENLPSKNPFELFDIWFKNAAENKDVTFEEVNAVCLSTVFNNQPKSRMVLMKDYDREGLCFYTHYNSAKGMQIDKNPYASMLFYWPHVDRQIRMEGKLEKLPLEAAEAYWYQRPLKSRIGSKVSEQSKYLEDKREKLEKLVVEEGEKTITRPEDCLSCFSALPRNSMKKGGYRLCPNYFEFWQGQSDRIHDRIVFEKKGNEMEWLIKRLSP</sequence>